<feature type="transmembrane region" description="Helical" evidence="2">
    <location>
        <begin position="20"/>
        <end position="45"/>
    </location>
</feature>
<dbReference type="EMBL" id="JBHLSV010000019">
    <property type="protein sequence ID" value="MFC0675144.1"/>
    <property type="molecule type" value="Genomic_DNA"/>
</dbReference>
<reference evidence="3 4" key="1">
    <citation type="submission" date="2024-09" db="EMBL/GenBank/DDBJ databases">
        <authorList>
            <person name="Sun Q."/>
            <person name="Mori K."/>
        </authorList>
    </citation>
    <scope>NUCLEOTIDE SEQUENCE [LARGE SCALE GENOMIC DNA]</scope>
    <source>
        <strain evidence="3 4">CICC 10874</strain>
    </source>
</reference>
<evidence type="ECO:0008006" key="5">
    <source>
        <dbReference type="Google" id="ProtNLM"/>
    </source>
</evidence>
<sequence length="190" mass="19821">MSQPPPAPDQHAPAGGSRRIWVWAGCLFMVALLLVAIGLGVRYFLSPENDSYQRSTDVSGSAEPADGGEETADPASPAPEDALDLTAFVTPSGNIACTIDGGTVGCTVQEQRYPDDVACEDGPFSVRIADGAVERACGEDFTTEDAEELGYGSTTAAGSIACESTSDALTCWDTRTGHGVTLSRASYEEF</sequence>
<protein>
    <recommendedName>
        <fullName evidence="5">DUF4333 domain-containing protein</fullName>
    </recommendedName>
</protein>
<dbReference type="RefSeq" id="WP_376981902.1">
    <property type="nucleotide sequence ID" value="NZ_JBHLSV010000019.1"/>
</dbReference>
<keyword evidence="2" id="KW-0812">Transmembrane</keyword>
<comment type="caution">
    <text evidence="3">The sequence shown here is derived from an EMBL/GenBank/DDBJ whole genome shotgun (WGS) entry which is preliminary data.</text>
</comment>
<keyword evidence="4" id="KW-1185">Reference proteome</keyword>
<feature type="compositionally biased region" description="Polar residues" evidence="1">
    <location>
        <begin position="50"/>
        <end position="59"/>
    </location>
</feature>
<evidence type="ECO:0000256" key="1">
    <source>
        <dbReference type="SAM" id="MobiDB-lite"/>
    </source>
</evidence>
<evidence type="ECO:0000313" key="4">
    <source>
        <dbReference type="Proteomes" id="UP001589793"/>
    </source>
</evidence>
<evidence type="ECO:0000313" key="3">
    <source>
        <dbReference type="EMBL" id="MFC0675144.1"/>
    </source>
</evidence>
<proteinExistence type="predicted"/>
<feature type="region of interest" description="Disordered" evidence="1">
    <location>
        <begin position="50"/>
        <end position="80"/>
    </location>
</feature>
<organism evidence="3 4">
    <name type="scientific">Brachybacterium hainanense</name>
    <dbReference type="NCBI Taxonomy" id="1541174"/>
    <lineage>
        <taxon>Bacteria</taxon>
        <taxon>Bacillati</taxon>
        <taxon>Actinomycetota</taxon>
        <taxon>Actinomycetes</taxon>
        <taxon>Micrococcales</taxon>
        <taxon>Dermabacteraceae</taxon>
        <taxon>Brachybacterium</taxon>
    </lineage>
</organism>
<name>A0ABV6RF07_9MICO</name>
<evidence type="ECO:0000256" key="2">
    <source>
        <dbReference type="SAM" id="Phobius"/>
    </source>
</evidence>
<accession>A0ABV6RF07</accession>
<keyword evidence="2" id="KW-0472">Membrane</keyword>
<keyword evidence="2" id="KW-1133">Transmembrane helix</keyword>
<dbReference type="Proteomes" id="UP001589793">
    <property type="component" value="Unassembled WGS sequence"/>
</dbReference>
<gene>
    <name evidence="3" type="ORF">ACFFF6_14365</name>
</gene>